<sequence>MGKERYFGSKMVLKGRTFHPEVRSLDVVKKVLDLLYFQGWVDLFLDTKLVVYENEVVEFYVNLNVLEGSIASSSVNGVELVFDNVRLSKKFHIPIVGLAEYV</sequence>
<protein>
    <submittedName>
        <fullName evidence="1">Putative ovule protein</fullName>
    </submittedName>
</protein>
<evidence type="ECO:0000313" key="1">
    <source>
        <dbReference type="EMBL" id="JAP29458.1"/>
    </source>
</evidence>
<dbReference type="AlphaFoldDB" id="A0A0V0IA18"/>
<proteinExistence type="predicted"/>
<organism evidence="1">
    <name type="scientific">Solanum chacoense</name>
    <name type="common">Chaco potato</name>
    <dbReference type="NCBI Taxonomy" id="4108"/>
    <lineage>
        <taxon>Eukaryota</taxon>
        <taxon>Viridiplantae</taxon>
        <taxon>Streptophyta</taxon>
        <taxon>Embryophyta</taxon>
        <taxon>Tracheophyta</taxon>
        <taxon>Spermatophyta</taxon>
        <taxon>Magnoliopsida</taxon>
        <taxon>eudicotyledons</taxon>
        <taxon>Gunneridae</taxon>
        <taxon>Pentapetalae</taxon>
        <taxon>asterids</taxon>
        <taxon>lamiids</taxon>
        <taxon>Solanales</taxon>
        <taxon>Solanaceae</taxon>
        <taxon>Solanoideae</taxon>
        <taxon>Solaneae</taxon>
        <taxon>Solanum</taxon>
    </lineage>
</organism>
<reference evidence="1" key="1">
    <citation type="submission" date="2015-12" db="EMBL/GenBank/DDBJ databases">
        <title>Gene expression during late stages of embryo sac development: a critical building block for successful pollen-pistil interactions.</title>
        <authorList>
            <person name="Liu Y."/>
            <person name="Joly V."/>
            <person name="Sabar M."/>
            <person name="Matton D.P."/>
        </authorList>
    </citation>
    <scope>NUCLEOTIDE SEQUENCE</scope>
</reference>
<accession>A0A0V0IA18</accession>
<name>A0A0V0IA18_SOLCH</name>
<dbReference type="EMBL" id="GEDG01009079">
    <property type="protein sequence ID" value="JAP29458.1"/>
    <property type="molecule type" value="Transcribed_RNA"/>
</dbReference>